<dbReference type="AlphaFoldDB" id="A0A074VZ53"/>
<evidence type="ECO:0000313" key="7">
    <source>
        <dbReference type="EMBL" id="KEQ00504.1"/>
    </source>
</evidence>
<feature type="transmembrane region" description="Helical" evidence="6">
    <location>
        <begin position="376"/>
        <end position="409"/>
    </location>
</feature>
<feature type="transmembrane region" description="Helical" evidence="6">
    <location>
        <begin position="91"/>
        <end position="112"/>
    </location>
</feature>
<feature type="transmembrane region" description="Helical" evidence="6">
    <location>
        <begin position="12"/>
        <end position="38"/>
    </location>
</feature>
<proteinExistence type="predicted"/>
<feature type="transmembrane region" description="Helical" evidence="6">
    <location>
        <begin position="124"/>
        <end position="142"/>
    </location>
</feature>
<protein>
    <recommendedName>
        <fullName evidence="9">Na+-driven multidrug efflux pump</fullName>
    </recommendedName>
</protein>
<dbReference type="InterPro" id="IPR050833">
    <property type="entry name" value="Poly_Biosynth_Transport"/>
</dbReference>
<feature type="transmembrane region" description="Helical" evidence="6">
    <location>
        <begin position="234"/>
        <end position="253"/>
    </location>
</feature>
<comment type="subcellular location">
    <subcellularLocation>
        <location evidence="1">Cell membrane</location>
        <topology evidence="1">Multi-pass membrane protein</topology>
    </subcellularLocation>
</comment>
<comment type="caution">
    <text evidence="7">The sequence shown here is derived from an EMBL/GenBank/DDBJ whole genome shotgun (WGS) entry which is preliminary data.</text>
</comment>
<dbReference type="EMBL" id="AVQL01000450">
    <property type="protein sequence ID" value="KEQ00504.1"/>
    <property type="molecule type" value="Genomic_DNA"/>
</dbReference>
<dbReference type="Proteomes" id="UP000027644">
    <property type="component" value="Unassembled WGS sequence"/>
</dbReference>
<evidence type="ECO:0000256" key="2">
    <source>
        <dbReference type="ARBA" id="ARBA00022475"/>
    </source>
</evidence>
<keyword evidence="3 6" id="KW-0812">Transmembrane</keyword>
<evidence type="ECO:0000256" key="6">
    <source>
        <dbReference type="SAM" id="Phobius"/>
    </source>
</evidence>
<evidence type="ECO:0000313" key="8">
    <source>
        <dbReference type="Proteomes" id="UP000027644"/>
    </source>
</evidence>
<dbReference type="PANTHER" id="PTHR30250">
    <property type="entry name" value="PST FAMILY PREDICTED COLANIC ACID TRANSPORTER"/>
    <property type="match status" value="1"/>
</dbReference>
<keyword evidence="2" id="KW-1003">Cell membrane</keyword>
<organism evidence="7 8">
    <name type="scientific">Snodgrassella alvi SCGC AB-598-J21</name>
    <dbReference type="NCBI Taxonomy" id="1385367"/>
    <lineage>
        <taxon>Bacteria</taxon>
        <taxon>Pseudomonadati</taxon>
        <taxon>Pseudomonadota</taxon>
        <taxon>Betaproteobacteria</taxon>
        <taxon>Neisseriales</taxon>
        <taxon>Neisseriaceae</taxon>
        <taxon>Snodgrassella</taxon>
    </lineage>
</organism>
<reference evidence="7 8" key="1">
    <citation type="journal article" date="2014" name="PLoS Genet.">
        <title>Hidden diversity in honey bee gut symbionts detected by single-cell genomics.</title>
        <authorList>
            <person name="Engel P."/>
            <person name="Stepanauskas R."/>
            <person name="Moran N."/>
        </authorList>
    </citation>
    <scope>NUCLEOTIDE SEQUENCE [LARGE SCALE GENOMIC DNA]</scope>
    <source>
        <strain evidence="7 8">SCGC AB-598-J21</strain>
    </source>
</reference>
<feature type="transmembrane region" description="Helical" evidence="6">
    <location>
        <begin position="182"/>
        <end position="200"/>
    </location>
</feature>
<evidence type="ECO:0000256" key="5">
    <source>
        <dbReference type="ARBA" id="ARBA00023136"/>
    </source>
</evidence>
<accession>A0A074VZ53</accession>
<evidence type="ECO:0000256" key="3">
    <source>
        <dbReference type="ARBA" id="ARBA00022692"/>
    </source>
</evidence>
<dbReference type="GO" id="GO:0005886">
    <property type="term" value="C:plasma membrane"/>
    <property type="evidence" value="ECO:0007669"/>
    <property type="project" value="UniProtKB-SubCell"/>
</dbReference>
<gene>
    <name evidence="7" type="ORF">SASC598J21_017730</name>
</gene>
<feature type="transmembrane region" description="Helical" evidence="6">
    <location>
        <begin position="305"/>
        <end position="325"/>
    </location>
</feature>
<evidence type="ECO:0008006" key="9">
    <source>
        <dbReference type="Google" id="ProtNLM"/>
    </source>
</evidence>
<feature type="transmembrane region" description="Helical" evidence="6">
    <location>
        <begin position="154"/>
        <end position="176"/>
    </location>
</feature>
<keyword evidence="4 6" id="KW-1133">Transmembrane helix</keyword>
<feature type="transmembrane region" description="Helical" evidence="6">
    <location>
        <begin position="429"/>
        <end position="452"/>
    </location>
</feature>
<evidence type="ECO:0000256" key="4">
    <source>
        <dbReference type="ARBA" id="ARBA00022989"/>
    </source>
</evidence>
<feature type="transmembrane region" description="Helical" evidence="6">
    <location>
        <begin position="50"/>
        <end position="70"/>
    </location>
</feature>
<sequence length="491" mass="55087">MSTRAVILKNISANLLLQLITALGGFILPPLIVVTYGSATNGMLASIKQFIAYLTLLEAGIGAAAVVALYQALTAQDNQLRNRILAAAHHFYRISGWLFAVALLILAILFAWLTHTEISASLTFYMVLIMGAVNILDFFFFGSYRALLTADQKTYIISAIQAGSIFVNIVVCYWLIRNGYSILTVQFISTLIQASKFLLYRHYVKHHYHNLNQHYDKHNAYKLQQTWDALTHQLTGLLIFSSPLVLITFFLSLKDASIYAVYALIFGAIKMALQSLSQGMQAIFGHSLTTDIQRTRQNFCRYNRLFMCFLGWVYTCTGLLLAPFIQLYTRNMTDANYHQPVLAALFLLVGIIENSRIPSMTMIMAAGRYKDTKPQALLEAALNITCSVCFIQIWGSAGILLAALISFLYRSSEMVHYTSKHILSLPCTRAYLLWLTVFATIAIILTIGWHPVNSISVHTFIDWIKLGFITGLSTAIPFGILLILIYRRPAQ</sequence>
<dbReference type="PANTHER" id="PTHR30250:SF26">
    <property type="entry name" value="PSMA PROTEIN"/>
    <property type="match status" value="1"/>
</dbReference>
<feature type="transmembrane region" description="Helical" evidence="6">
    <location>
        <begin position="464"/>
        <end position="486"/>
    </location>
</feature>
<name>A0A074VZ53_9NEIS</name>
<evidence type="ECO:0000256" key="1">
    <source>
        <dbReference type="ARBA" id="ARBA00004651"/>
    </source>
</evidence>
<keyword evidence="5 6" id="KW-0472">Membrane</keyword>
<feature type="transmembrane region" description="Helical" evidence="6">
    <location>
        <begin position="259"/>
        <end position="284"/>
    </location>
</feature>